<dbReference type="AlphaFoldDB" id="N2A7G4"/>
<name>N2A7G4_9FIRM</name>
<gene>
    <name evidence="2" type="ORF">C823_04087</name>
</gene>
<accession>N2A7G4</accession>
<dbReference type="eggNOG" id="ENOG5032UIT">
    <property type="taxonomic scope" value="Bacteria"/>
</dbReference>
<feature type="transmembrane region" description="Helical" evidence="1">
    <location>
        <begin position="45"/>
        <end position="65"/>
    </location>
</feature>
<organism evidence="2 3">
    <name type="scientific">Eubacterium plexicaudatum ASF492</name>
    <dbReference type="NCBI Taxonomy" id="1235802"/>
    <lineage>
        <taxon>Bacteria</taxon>
        <taxon>Bacillati</taxon>
        <taxon>Bacillota</taxon>
        <taxon>Clostridia</taxon>
        <taxon>Eubacteriales</taxon>
        <taxon>Eubacteriaceae</taxon>
        <taxon>Eubacterium</taxon>
    </lineage>
</organism>
<sequence>MLLSQKQPEKEKKLQKEYPSEAHPFMQSLHGKAKLRFCLQYLWDYYKLPLAAAAIALYIAIYAVYGHFTHKDTVLYTALVNVAVGETLTEELSSHFLTAQNLNTDANTFRLYSGLYLTDDENNIYHEYTYASRLKILASIDAEQLDVALMDQKAFDAFSRNGYLSNLDELLAEEVPALHQQLAPYFVTNTVILEDNSEDLLLDDSAVYHAETATYPMGLDLSASPLIQKGGFQETVYLGIIKNSPRIHTVFDYLEYLFI</sequence>
<dbReference type="PATRIC" id="fig|1235802.3.peg.4336"/>
<evidence type="ECO:0000313" key="2">
    <source>
        <dbReference type="EMBL" id="EMZ22000.1"/>
    </source>
</evidence>
<keyword evidence="3" id="KW-1185">Reference proteome</keyword>
<evidence type="ECO:0000313" key="3">
    <source>
        <dbReference type="Proteomes" id="UP000012589"/>
    </source>
</evidence>
<dbReference type="HOGENOM" id="CLU_091631_0_0_9"/>
<dbReference type="EMBL" id="AQFT01000124">
    <property type="protein sequence ID" value="EMZ22000.1"/>
    <property type="molecule type" value="Genomic_DNA"/>
</dbReference>
<keyword evidence="1" id="KW-0812">Transmembrane</keyword>
<protein>
    <submittedName>
        <fullName evidence="2">Uncharacterized protein</fullName>
    </submittedName>
</protein>
<keyword evidence="1" id="KW-0472">Membrane</keyword>
<dbReference type="Proteomes" id="UP000012589">
    <property type="component" value="Unassembled WGS sequence"/>
</dbReference>
<proteinExistence type="predicted"/>
<evidence type="ECO:0000256" key="1">
    <source>
        <dbReference type="SAM" id="Phobius"/>
    </source>
</evidence>
<reference evidence="2 3" key="1">
    <citation type="journal article" date="2014" name="Genome Announc.">
        <title>Draft genome sequences of the altered schaedler flora, a defined bacterial community from gnotobiotic mice.</title>
        <authorList>
            <person name="Wannemuehler M.J."/>
            <person name="Overstreet A.M."/>
            <person name="Ward D.V."/>
            <person name="Phillips G.J."/>
        </authorList>
    </citation>
    <scope>NUCLEOTIDE SEQUENCE [LARGE SCALE GENOMIC DNA]</scope>
    <source>
        <strain evidence="2 3">ASF492</strain>
    </source>
</reference>
<keyword evidence="1" id="KW-1133">Transmembrane helix</keyword>
<comment type="caution">
    <text evidence="2">The sequence shown here is derived from an EMBL/GenBank/DDBJ whole genome shotgun (WGS) entry which is preliminary data.</text>
</comment>